<feature type="transmembrane region" description="Helical" evidence="9">
    <location>
        <begin position="334"/>
        <end position="356"/>
    </location>
</feature>
<keyword evidence="7 9" id="KW-0472">Membrane</keyword>
<keyword evidence="11" id="KW-1185">Reference proteome</keyword>
<keyword evidence="6 9" id="KW-1133">Transmembrane helix</keyword>
<feature type="transmembrane region" description="Helical" evidence="9">
    <location>
        <begin position="20"/>
        <end position="37"/>
    </location>
</feature>
<dbReference type="AlphaFoldDB" id="A0A5C3LBE0"/>
<sequence length="358" mass="36943">MSHPTPLRSFVGGLALPVPVHALMLLNGNVFGISGFIHRAAKGSIEAAAGVAGLVLGGMLVAKLDGVAPPTLLLPGYQVAASGFLVGLGTKLSNGCTSGHMVCGLSRFSLRSFAATLSFFTTGVITAHLFHGDLPAAGSLDWTLGTDGQKYLLAQAIPFAASILLYAFGRQGKPKRRTEGSPPPPPLTEEATLVNKSSQAHSTTPSNNANEGESNPPQRLLRTLGFLTTGVQFALALTLSNLIDPIRVISFLLLPFHRAFDPSLGFLAAGAMPLGILLYHRFRGGETPRLGGPWSIPKAGTVDLKLVGGAAIFGVGWGLAGVCPGPGLVNLGRAIVGGGDVSRFAIWLAALVFGGLMV</sequence>
<dbReference type="PANTHER" id="PTHR30574:SF1">
    <property type="entry name" value="SULPHUR TRANSPORT DOMAIN-CONTAINING PROTEIN"/>
    <property type="match status" value="1"/>
</dbReference>
<comment type="subcellular location">
    <subcellularLocation>
        <location evidence="1">Cell inner membrane</location>
        <topology evidence="1">Multi-pass membrane protein</topology>
    </subcellularLocation>
</comment>
<dbReference type="Proteomes" id="UP000307440">
    <property type="component" value="Unassembled WGS sequence"/>
</dbReference>
<dbReference type="InterPro" id="IPR007272">
    <property type="entry name" value="Sulf_transp_TsuA/YedE"/>
</dbReference>
<evidence type="ECO:0000256" key="1">
    <source>
        <dbReference type="ARBA" id="ARBA00004429"/>
    </source>
</evidence>
<keyword evidence="2" id="KW-0813">Transport</keyword>
<keyword evidence="4" id="KW-0997">Cell inner membrane</keyword>
<evidence type="ECO:0000256" key="7">
    <source>
        <dbReference type="ARBA" id="ARBA00023136"/>
    </source>
</evidence>
<accession>A0A5C3LBE0</accession>
<reference evidence="10 11" key="1">
    <citation type="journal article" date="2019" name="Nat. Ecol. Evol.">
        <title>Megaphylogeny resolves global patterns of mushroom evolution.</title>
        <authorList>
            <person name="Varga T."/>
            <person name="Krizsan K."/>
            <person name="Foldi C."/>
            <person name="Dima B."/>
            <person name="Sanchez-Garcia M."/>
            <person name="Sanchez-Ramirez S."/>
            <person name="Szollosi G.J."/>
            <person name="Szarkandi J.G."/>
            <person name="Papp V."/>
            <person name="Albert L."/>
            <person name="Andreopoulos W."/>
            <person name="Angelini C."/>
            <person name="Antonin V."/>
            <person name="Barry K.W."/>
            <person name="Bougher N.L."/>
            <person name="Buchanan P."/>
            <person name="Buyck B."/>
            <person name="Bense V."/>
            <person name="Catcheside P."/>
            <person name="Chovatia M."/>
            <person name="Cooper J."/>
            <person name="Damon W."/>
            <person name="Desjardin D."/>
            <person name="Finy P."/>
            <person name="Geml J."/>
            <person name="Haridas S."/>
            <person name="Hughes K."/>
            <person name="Justo A."/>
            <person name="Karasinski D."/>
            <person name="Kautmanova I."/>
            <person name="Kiss B."/>
            <person name="Kocsube S."/>
            <person name="Kotiranta H."/>
            <person name="LaButti K.M."/>
            <person name="Lechner B.E."/>
            <person name="Liimatainen K."/>
            <person name="Lipzen A."/>
            <person name="Lukacs Z."/>
            <person name="Mihaltcheva S."/>
            <person name="Morgado L.N."/>
            <person name="Niskanen T."/>
            <person name="Noordeloos M.E."/>
            <person name="Ohm R.A."/>
            <person name="Ortiz-Santana B."/>
            <person name="Ovrebo C."/>
            <person name="Racz N."/>
            <person name="Riley R."/>
            <person name="Savchenko A."/>
            <person name="Shiryaev A."/>
            <person name="Soop K."/>
            <person name="Spirin V."/>
            <person name="Szebenyi C."/>
            <person name="Tomsovsky M."/>
            <person name="Tulloss R.E."/>
            <person name="Uehling J."/>
            <person name="Grigoriev I.V."/>
            <person name="Vagvolgyi C."/>
            <person name="Papp T."/>
            <person name="Martin F.M."/>
            <person name="Miettinen O."/>
            <person name="Hibbett D.S."/>
            <person name="Nagy L.G."/>
        </authorList>
    </citation>
    <scope>NUCLEOTIDE SEQUENCE [LARGE SCALE GENOMIC DNA]</scope>
    <source>
        <strain evidence="10 11">CBS 121175</strain>
    </source>
</reference>
<protein>
    <submittedName>
        <fullName evidence="10">Uncharacterized protein</fullName>
    </submittedName>
</protein>
<name>A0A5C3LBE0_COPMA</name>
<feature type="compositionally biased region" description="Polar residues" evidence="8">
    <location>
        <begin position="194"/>
        <end position="217"/>
    </location>
</feature>
<evidence type="ECO:0000256" key="4">
    <source>
        <dbReference type="ARBA" id="ARBA00022519"/>
    </source>
</evidence>
<dbReference type="OrthoDB" id="10254418at2759"/>
<organism evidence="10 11">
    <name type="scientific">Coprinopsis marcescibilis</name>
    <name type="common">Agaric fungus</name>
    <name type="synonym">Psathyrella marcescibilis</name>
    <dbReference type="NCBI Taxonomy" id="230819"/>
    <lineage>
        <taxon>Eukaryota</taxon>
        <taxon>Fungi</taxon>
        <taxon>Dikarya</taxon>
        <taxon>Basidiomycota</taxon>
        <taxon>Agaricomycotina</taxon>
        <taxon>Agaricomycetes</taxon>
        <taxon>Agaricomycetidae</taxon>
        <taxon>Agaricales</taxon>
        <taxon>Agaricineae</taxon>
        <taxon>Psathyrellaceae</taxon>
        <taxon>Coprinopsis</taxon>
    </lineage>
</organism>
<evidence type="ECO:0000256" key="9">
    <source>
        <dbReference type="SAM" id="Phobius"/>
    </source>
</evidence>
<evidence type="ECO:0000313" key="10">
    <source>
        <dbReference type="EMBL" id="TFK30120.1"/>
    </source>
</evidence>
<gene>
    <name evidence="10" type="ORF">FA15DRAFT_663483</name>
</gene>
<dbReference type="EMBL" id="ML210147">
    <property type="protein sequence ID" value="TFK30120.1"/>
    <property type="molecule type" value="Genomic_DNA"/>
</dbReference>
<feature type="transmembrane region" description="Helical" evidence="9">
    <location>
        <begin position="151"/>
        <end position="168"/>
    </location>
</feature>
<keyword evidence="5 9" id="KW-0812">Transmembrane</keyword>
<evidence type="ECO:0000256" key="5">
    <source>
        <dbReference type="ARBA" id="ARBA00022692"/>
    </source>
</evidence>
<feature type="transmembrane region" description="Helical" evidence="9">
    <location>
        <begin position="74"/>
        <end position="92"/>
    </location>
</feature>
<dbReference type="PANTHER" id="PTHR30574">
    <property type="entry name" value="INNER MEMBRANE PROTEIN YEDE"/>
    <property type="match status" value="1"/>
</dbReference>
<feature type="transmembrane region" description="Helical" evidence="9">
    <location>
        <begin position="263"/>
        <end position="282"/>
    </location>
</feature>
<evidence type="ECO:0000256" key="8">
    <source>
        <dbReference type="SAM" id="MobiDB-lite"/>
    </source>
</evidence>
<proteinExistence type="predicted"/>
<dbReference type="InterPro" id="IPR046513">
    <property type="entry name" value="DUF6691"/>
</dbReference>
<evidence type="ECO:0000256" key="3">
    <source>
        <dbReference type="ARBA" id="ARBA00022475"/>
    </source>
</evidence>
<feature type="transmembrane region" description="Helical" evidence="9">
    <location>
        <begin position="224"/>
        <end position="243"/>
    </location>
</feature>
<dbReference type="Pfam" id="PF04143">
    <property type="entry name" value="Sulf_transp"/>
    <property type="match status" value="1"/>
</dbReference>
<dbReference type="GO" id="GO:0005886">
    <property type="term" value="C:plasma membrane"/>
    <property type="evidence" value="ECO:0007669"/>
    <property type="project" value="UniProtKB-SubCell"/>
</dbReference>
<feature type="region of interest" description="Disordered" evidence="8">
    <location>
        <begin position="174"/>
        <end position="217"/>
    </location>
</feature>
<feature type="transmembrane region" description="Helical" evidence="9">
    <location>
        <begin position="44"/>
        <end position="62"/>
    </location>
</feature>
<dbReference type="Pfam" id="PF20398">
    <property type="entry name" value="DUF6691"/>
    <property type="match status" value="1"/>
</dbReference>
<evidence type="ECO:0000256" key="6">
    <source>
        <dbReference type="ARBA" id="ARBA00022989"/>
    </source>
</evidence>
<feature type="transmembrane region" description="Helical" evidence="9">
    <location>
        <begin position="302"/>
        <end position="322"/>
    </location>
</feature>
<keyword evidence="3" id="KW-1003">Cell membrane</keyword>
<evidence type="ECO:0000313" key="11">
    <source>
        <dbReference type="Proteomes" id="UP000307440"/>
    </source>
</evidence>
<evidence type="ECO:0000256" key="2">
    <source>
        <dbReference type="ARBA" id="ARBA00022448"/>
    </source>
</evidence>
<feature type="transmembrane region" description="Helical" evidence="9">
    <location>
        <begin position="113"/>
        <end position="131"/>
    </location>
</feature>